<evidence type="ECO:0000313" key="2">
    <source>
        <dbReference type="EMBL" id="GGY75492.1"/>
    </source>
</evidence>
<dbReference type="EMBL" id="BMXV01000005">
    <property type="protein sequence ID" value="GGY75492.1"/>
    <property type="molecule type" value="Genomic_DNA"/>
</dbReference>
<evidence type="ECO:0000313" key="3">
    <source>
        <dbReference type="Proteomes" id="UP000601597"/>
    </source>
</evidence>
<sequence length="50" mass="4927">MGDNINNAAHINAAVVTITPTEPVIGPTTATAATTGQQQSGGHKAGNKLS</sequence>
<evidence type="ECO:0000256" key="1">
    <source>
        <dbReference type="SAM" id="MobiDB-lite"/>
    </source>
</evidence>
<organism evidence="2 3">
    <name type="scientific">Marinobacter zhanjiangensis</name>
    <dbReference type="NCBI Taxonomy" id="578215"/>
    <lineage>
        <taxon>Bacteria</taxon>
        <taxon>Pseudomonadati</taxon>
        <taxon>Pseudomonadota</taxon>
        <taxon>Gammaproteobacteria</taxon>
        <taxon>Pseudomonadales</taxon>
        <taxon>Marinobacteraceae</taxon>
        <taxon>Marinobacter</taxon>
    </lineage>
</organism>
<keyword evidence="3" id="KW-1185">Reference proteome</keyword>
<name>A0ABQ3B2Z5_9GAMM</name>
<protein>
    <submittedName>
        <fullName evidence="2">Uncharacterized protein</fullName>
    </submittedName>
</protein>
<comment type="caution">
    <text evidence="2">The sequence shown here is derived from an EMBL/GenBank/DDBJ whole genome shotgun (WGS) entry which is preliminary data.</text>
</comment>
<feature type="region of interest" description="Disordered" evidence="1">
    <location>
        <begin position="24"/>
        <end position="50"/>
    </location>
</feature>
<feature type="compositionally biased region" description="Low complexity" evidence="1">
    <location>
        <begin position="28"/>
        <end position="42"/>
    </location>
</feature>
<reference evidence="3" key="1">
    <citation type="journal article" date="2019" name="Int. J. Syst. Evol. Microbiol.">
        <title>The Global Catalogue of Microorganisms (GCM) 10K type strain sequencing project: providing services to taxonomists for standard genome sequencing and annotation.</title>
        <authorList>
            <consortium name="The Broad Institute Genomics Platform"/>
            <consortium name="The Broad Institute Genome Sequencing Center for Infectious Disease"/>
            <person name="Wu L."/>
            <person name="Ma J."/>
        </authorList>
    </citation>
    <scope>NUCLEOTIDE SEQUENCE [LARGE SCALE GENOMIC DNA]</scope>
    <source>
        <strain evidence="3">KCTC 22280</strain>
    </source>
</reference>
<gene>
    <name evidence="2" type="ORF">GCM10007071_23410</name>
</gene>
<proteinExistence type="predicted"/>
<accession>A0ABQ3B2Z5</accession>
<dbReference type="Proteomes" id="UP000601597">
    <property type="component" value="Unassembled WGS sequence"/>
</dbReference>